<evidence type="ECO:0000313" key="4">
    <source>
        <dbReference type="EMBL" id="OGY22267.1"/>
    </source>
</evidence>
<feature type="transmembrane region" description="Helical" evidence="1">
    <location>
        <begin position="60"/>
        <end position="80"/>
    </location>
</feature>
<evidence type="ECO:0000259" key="3">
    <source>
        <dbReference type="Pfam" id="PF18917"/>
    </source>
</evidence>
<keyword evidence="1" id="KW-0472">Membrane</keyword>
<dbReference type="InterPro" id="IPR031346">
    <property type="entry name" value="DUF2154_N"/>
</dbReference>
<dbReference type="STRING" id="1802591.A2113_03250"/>
<dbReference type="Pfam" id="PF18917">
    <property type="entry name" value="LiaI-LiaF-like_TM1"/>
    <property type="match status" value="1"/>
</dbReference>
<reference evidence="4 5" key="1">
    <citation type="journal article" date="2016" name="Nat. Commun.">
        <title>Thousands of microbial genomes shed light on interconnected biogeochemical processes in an aquifer system.</title>
        <authorList>
            <person name="Anantharaman K."/>
            <person name="Brown C.T."/>
            <person name="Hug L.A."/>
            <person name="Sharon I."/>
            <person name="Castelle C.J."/>
            <person name="Probst A.J."/>
            <person name="Thomas B.C."/>
            <person name="Singh A."/>
            <person name="Wilkins M.J."/>
            <person name="Karaoz U."/>
            <person name="Brodie E.L."/>
            <person name="Williams K.H."/>
            <person name="Hubbard S.S."/>
            <person name="Banfield J.F."/>
        </authorList>
    </citation>
    <scope>NUCLEOTIDE SEQUENCE [LARGE SCALE GENOMIC DNA]</scope>
</reference>
<name>A0A1G1W4G2_9BACT</name>
<dbReference type="AlphaFoldDB" id="A0A1G1W4G2"/>
<feature type="transmembrane region" description="Helical" evidence="1">
    <location>
        <begin position="7"/>
        <end position="29"/>
    </location>
</feature>
<accession>A0A1G1W4G2</accession>
<dbReference type="Pfam" id="PF17115">
    <property type="entry name" value="Toast_rack_N"/>
    <property type="match status" value="1"/>
</dbReference>
<proteinExistence type="predicted"/>
<evidence type="ECO:0000259" key="2">
    <source>
        <dbReference type="Pfam" id="PF17115"/>
    </source>
</evidence>
<keyword evidence="1" id="KW-0812">Transmembrane</keyword>
<comment type="caution">
    <text evidence="4">The sequence shown here is derived from an EMBL/GenBank/DDBJ whole genome shotgun (WGS) entry which is preliminary data.</text>
</comment>
<feature type="transmembrane region" description="Helical" evidence="1">
    <location>
        <begin position="35"/>
        <end position="53"/>
    </location>
</feature>
<gene>
    <name evidence="4" type="ORF">A2113_03250</name>
</gene>
<evidence type="ECO:0000256" key="1">
    <source>
        <dbReference type="SAM" id="Phobius"/>
    </source>
</evidence>
<protein>
    <recommendedName>
        <fullName evidence="6">DUF5668 domain-containing protein</fullName>
    </recommendedName>
</protein>
<dbReference type="InterPro" id="IPR043726">
    <property type="entry name" value="LiaI-LiaF-like_TM1"/>
</dbReference>
<evidence type="ECO:0008006" key="6">
    <source>
        <dbReference type="Google" id="ProtNLM"/>
    </source>
</evidence>
<feature type="domain" description="LiaI-LiaF-like transmembrane region" evidence="3">
    <location>
        <begin position="7"/>
        <end position="49"/>
    </location>
</feature>
<evidence type="ECO:0000313" key="5">
    <source>
        <dbReference type="Proteomes" id="UP000176299"/>
    </source>
</evidence>
<keyword evidence="1" id="KW-1133">Transmembrane helix</keyword>
<sequence>MKKGLKIGPAILISLGIVFLLNNFGVLPWDIWTNLWKFWPVLLILVGIEAFIGQSVSIKTLLVLLFLIFLIPVAFAINPFTKNPLATETLPVSEPLGSLAKSKIIIDLPATNLDLKAVATGSSKLIEGKISFSKAANKPKISKEEVFGKGVLTISQEGQTSLPFVSSLKNNTQLALSQQIPLELLIKAGAAAGNIDLSNLRVDYLEIDSKATTLKIIFGKLYSTRAVLKAGAASLEIQIPPEIATRLKVDSKVKNLSVPPRFEKNGAEYKTKEFDKAFTRLDIEINAAAGTITIK</sequence>
<dbReference type="EMBL" id="MHCN01000007">
    <property type="protein sequence ID" value="OGY22267.1"/>
    <property type="molecule type" value="Genomic_DNA"/>
</dbReference>
<feature type="domain" description="DUF2154" evidence="2">
    <location>
        <begin position="118"/>
        <end position="190"/>
    </location>
</feature>
<organism evidence="4 5">
    <name type="scientific">Candidatus Woykebacteria bacterium GWA1_44_8</name>
    <dbReference type="NCBI Taxonomy" id="1802591"/>
    <lineage>
        <taxon>Bacteria</taxon>
        <taxon>Candidatus Woykeibacteriota</taxon>
    </lineage>
</organism>
<dbReference type="Proteomes" id="UP000176299">
    <property type="component" value="Unassembled WGS sequence"/>
</dbReference>